<sequence>MSALPFSQHMRSLQRRLRLIAGLVLLVFVTMHLVNAALGLISIEAMEQAKPFLQLPWRTMPGLALLSAAALVHGVLGLMAIARRRSLALSRTDWVQIGLGLLATPLLINHILFAQVFSLIDAGFKPDFGLVLAAYWHFAPANALLQVLAVVVVWVHGAVGLYTWLVLKPAWRRLGLILTPLFFILPVAALLGFVQGGKDAMARLAAEPEWQAAIAASMGRFSAAQAEIGAIRDATLLAYAGLVLLACGVMLSRVLGNRQRVVSVHYDGDLLGQGRPGLSLLEVSLASGVPHAHVCGGRGRCGTCVVAVDEGAANLSPIGVDERATLARIHAGASQRLACQARLLGESVSISRLRPAYADVTAARDPAGWTAASAGGVIPQPIPSQAAP</sequence>
<dbReference type="InterPro" id="IPR012675">
    <property type="entry name" value="Beta-grasp_dom_sf"/>
</dbReference>
<accession>A0ABV3PV89</accession>
<reference evidence="3 4" key="1">
    <citation type="submission" date="2024-07" db="EMBL/GenBank/DDBJ databases">
        <title>Description of Labrys sedimenti sp. nov., isolated from a diclofenac-degrading enrichment culture.</title>
        <authorList>
            <person name="Tancsics A."/>
            <person name="Csepanyi A."/>
        </authorList>
    </citation>
    <scope>NUCLEOTIDE SEQUENCE [LARGE SCALE GENOMIC DNA]</scope>
    <source>
        <strain evidence="3 4">LMG 23578</strain>
    </source>
</reference>
<feature type="transmembrane region" description="Helical" evidence="1">
    <location>
        <begin position="236"/>
        <end position="255"/>
    </location>
</feature>
<feature type="transmembrane region" description="Helical" evidence="1">
    <location>
        <begin position="143"/>
        <end position="167"/>
    </location>
</feature>
<dbReference type="Gene3D" id="3.10.20.30">
    <property type="match status" value="1"/>
</dbReference>
<keyword evidence="1" id="KW-0812">Transmembrane</keyword>
<dbReference type="InterPro" id="IPR001041">
    <property type="entry name" value="2Fe-2S_ferredoxin-type"/>
</dbReference>
<feature type="transmembrane region" description="Helical" evidence="1">
    <location>
        <begin position="94"/>
        <end position="120"/>
    </location>
</feature>
<dbReference type="InterPro" id="IPR034804">
    <property type="entry name" value="SQR/QFR_C/D"/>
</dbReference>
<dbReference type="CDD" id="cd00207">
    <property type="entry name" value="fer2"/>
    <property type="match status" value="1"/>
</dbReference>
<protein>
    <submittedName>
        <fullName evidence="3">2Fe-2S iron-sulfur cluster-binding protein</fullName>
    </submittedName>
</protein>
<dbReference type="SUPFAM" id="SSF81343">
    <property type="entry name" value="Fumarate reductase respiratory complex transmembrane subunits"/>
    <property type="match status" value="1"/>
</dbReference>
<keyword evidence="1" id="KW-0472">Membrane</keyword>
<dbReference type="RefSeq" id="WP_367626210.1">
    <property type="nucleotide sequence ID" value="NZ_JBFNQD010000015.1"/>
</dbReference>
<dbReference type="Pfam" id="PF00111">
    <property type="entry name" value="Fer2"/>
    <property type="match status" value="1"/>
</dbReference>
<comment type="caution">
    <text evidence="3">The sequence shown here is derived from an EMBL/GenBank/DDBJ whole genome shotgun (WGS) entry which is preliminary data.</text>
</comment>
<feature type="transmembrane region" description="Helical" evidence="1">
    <location>
        <begin position="174"/>
        <end position="194"/>
    </location>
</feature>
<dbReference type="Proteomes" id="UP001555786">
    <property type="component" value="Unassembled WGS sequence"/>
</dbReference>
<evidence type="ECO:0000313" key="4">
    <source>
        <dbReference type="Proteomes" id="UP001555786"/>
    </source>
</evidence>
<evidence type="ECO:0000313" key="3">
    <source>
        <dbReference type="EMBL" id="MEW9309534.1"/>
    </source>
</evidence>
<dbReference type="InterPro" id="IPR036010">
    <property type="entry name" value="2Fe-2S_ferredoxin-like_sf"/>
</dbReference>
<evidence type="ECO:0000256" key="1">
    <source>
        <dbReference type="SAM" id="Phobius"/>
    </source>
</evidence>
<feature type="transmembrane region" description="Helical" evidence="1">
    <location>
        <begin position="63"/>
        <end position="82"/>
    </location>
</feature>
<proteinExistence type="predicted"/>
<organism evidence="3 4">
    <name type="scientific">Labrys neptuniae</name>
    <dbReference type="NCBI Taxonomy" id="376174"/>
    <lineage>
        <taxon>Bacteria</taxon>
        <taxon>Pseudomonadati</taxon>
        <taxon>Pseudomonadota</taxon>
        <taxon>Alphaproteobacteria</taxon>
        <taxon>Hyphomicrobiales</taxon>
        <taxon>Xanthobacteraceae</taxon>
        <taxon>Labrys</taxon>
    </lineage>
</organism>
<feature type="domain" description="2Fe-2S ferredoxin-type" evidence="2">
    <location>
        <begin position="260"/>
        <end position="356"/>
    </location>
</feature>
<evidence type="ECO:0000259" key="2">
    <source>
        <dbReference type="PROSITE" id="PS51085"/>
    </source>
</evidence>
<gene>
    <name evidence="3" type="ORF">ABXS05_28545</name>
</gene>
<dbReference type="PROSITE" id="PS51085">
    <property type="entry name" value="2FE2S_FER_2"/>
    <property type="match status" value="1"/>
</dbReference>
<dbReference type="EMBL" id="JBFNQD010000015">
    <property type="protein sequence ID" value="MEW9309534.1"/>
    <property type="molecule type" value="Genomic_DNA"/>
</dbReference>
<name>A0ABV3PV89_9HYPH</name>
<dbReference type="SUPFAM" id="SSF54292">
    <property type="entry name" value="2Fe-2S ferredoxin-like"/>
    <property type="match status" value="1"/>
</dbReference>
<keyword evidence="1" id="KW-1133">Transmembrane helix</keyword>
<keyword evidence="4" id="KW-1185">Reference proteome</keyword>